<reference evidence="10 11" key="2">
    <citation type="submission" date="2020-07" db="EMBL/GenBank/DDBJ databases">
        <title>Genome assembly of wild tea tree DASZ reveals pedigree and selection history of tea varieties.</title>
        <authorList>
            <person name="Zhang W."/>
        </authorList>
    </citation>
    <scope>NUCLEOTIDE SEQUENCE [LARGE SCALE GENOMIC DNA]</scope>
    <source>
        <strain evidence="11">cv. G240</strain>
        <tissue evidence="10">Leaf</tissue>
    </source>
</reference>
<dbReference type="InterPro" id="IPR036396">
    <property type="entry name" value="Cyt_P450_sf"/>
</dbReference>
<keyword evidence="4" id="KW-0349">Heme</keyword>
<keyword evidence="7" id="KW-0408">Iron</keyword>
<accession>A0A7J7GT19</accession>
<dbReference type="GO" id="GO:0005506">
    <property type="term" value="F:iron ion binding"/>
    <property type="evidence" value="ECO:0007669"/>
    <property type="project" value="InterPro"/>
</dbReference>
<evidence type="ECO:0000256" key="4">
    <source>
        <dbReference type="ARBA" id="ARBA00022617"/>
    </source>
</evidence>
<dbReference type="Pfam" id="PF00067">
    <property type="entry name" value="p450"/>
    <property type="match status" value="1"/>
</dbReference>
<dbReference type="PANTHER" id="PTHR24286">
    <property type="entry name" value="CYTOCHROME P450 26"/>
    <property type="match status" value="1"/>
</dbReference>
<dbReference type="GO" id="GO:0016125">
    <property type="term" value="P:sterol metabolic process"/>
    <property type="evidence" value="ECO:0007669"/>
    <property type="project" value="TreeGrafter"/>
</dbReference>
<dbReference type="EMBL" id="JACBKZ010000008">
    <property type="protein sequence ID" value="KAF5943840.1"/>
    <property type="molecule type" value="Genomic_DNA"/>
</dbReference>
<dbReference type="GO" id="GO:0016020">
    <property type="term" value="C:membrane"/>
    <property type="evidence" value="ECO:0007669"/>
    <property type="project" value="UniProtKB-SubCell"/>
</dbReference>
<dbReference type="GO" id="GO:0016705">
    <property type="term" value="F:oxidoreductase activity, acting on paired donors, with incorporation or reduction of molecular oxygen"/>
    <property type="evidence" value="ECO:0007669"/>
    <property type="project" value="InterPro"/>
</dbReference>
<comment type="caution">
    <text evidence="10">The sequence shown here is derived from an EMBL/GenBank/DDBJ whole genome shotgun (WGS) entry which is preliminary data.</text>
</comment>
<keyword evidence="9" id="KW-0472">Membrane</keyword>
<dbReference type="AlphaFoldDB" id="A0A7J7GT19"/>
<evidence type="ECO:0000256" key="1">
    <source>
        <dbReference type="ARBA" id="ARBA00001971"/>
    </source>
</evidence>
<evidence type="ECO:0000256" key="9">
    <source>
        <dbReference type="ARBA" id="ARBA00023136"/>
    </source>
</evidence>
<sequence>MEIAKSKAPGELLNWDDIKKMKYSWNVACEVMRLAPPLQGAFREAMTDFMYNGFSIPKGCKLYWSANSTHKNSEFFFEPHKFDPSRFEGSGPVPYTGEHRIFQFVQSDRTEPNRSATFWMDA</sequence>
<reference evidence="11" key="1">
    <citation type="journal article" date="2020" name="Nat. Commun.">
        <title>Genome assembly of wild tea tree DASZ reveals pedigree and selection history of tea varieties.</title>
        <authorList>
            <person name="Zhang W."/>
            <person name="Zhang Y."/>
            <person name="Qiu H."/>
            <person name="Guo Y."/>
            <person name="Wan H."/>
            <person name="Zhang X."/>
            <person name="Scossa F."/>
            <person name="Alseekh S."/>
            <person name="Zhang Q."/>
            <person name="Wang P."/>
            <person name="Xu L."/>
            <person name="Schmidt M.H."/>
            <person name="Jia X."/>
            <person name="Li D."/>
            <person name="Zhu A."/>
            <person name="Guo F."/>
            <person name="Chen W."/>
            <person name="Ni D."/>
            <person name="Usadel B."/>
            <person name="Fernie A.R."/>
            <person name="Wen W."/>
        </authorList>
    </citation>
    <scope>NUCLEOTIDE SEQUENCE [LARGE SCALE GENOMIC DNA]</scope>
    <source>
        <strain evidence="11">cv. G240</strain>
    </source>
</reference>
<keyword evidence="11" id="KW-1185">Reference proteome</keyword>
<evidence type="ECO:0000256" key="3">
    <source>
        <dbReference type="ARBA" id="ARBA00010617"/>
    </source>
</evidence>
<evidence type="ECO:0000256" key="2">
    <source>
        <dbReference type="ARBA" id="ARBA00004370"/>
    </source>
</evidence>
<dbReference type="SUPFAM" id="SSF48264">
    <property type="entry name" value="Cytochrome P450"/>
    <property type="match status" value="1"/>
</dbReference>
<gene>
    <name evidence="10" type="ORF">HYC85_017917</name>
</gene>
<organism evidence="10 11">
    <name type="scientific">Camellia sinensis</name>
    <name type="common">Tea plant</name>
    <name type="synonym">Thea sinensis</name>
    <dbReference type="NCBI Taxonomy" id="4442"/>
    <lineage>
        <taxon>Eukaryota</taxon>
        <taxon>Viridiplantae</taxon>
        <taxon>Streptophyta</taxon>
        <taxon>Embryophyta</taxon>
        <taxon>Tracheophyta</taxon>
        <taxon>Spermatophyta</taxon>
        <taxon>Magnoliopsida</taxon>
        <taxon>eudicotyledons</taxon>
        <taxon>Gunneridae</taxon>
        <taxon>Pentapetalae</taxon>
        <taxon>asterids</taxon>
        <taxon>Ericales</taxon>
        <taxon>Theaceae</taxon>
        <taxon>Camellia</taxon>
    </lineage>
</organism>
<evidence type="ECO:0000313" key="11">
    <source>
        <dbReference type="Proteomes" id="UP000593564"/>
    </source>
</evidence>
<dbReference type="PANTHER" id="PTHR24286:SF349">
    <property type="entry name" value="CYTOCHROME P450 716A1-RELATED"/>
    <property type="match status" value="1"/>
</dbReference>
<name>A0A7J7GT19_CAMSI</name>
<dbReference type="InterPro" id="IPR001128">
    <property type="entry name" value="Cyt_P450"/>
</dbReference>
<dbReference type="GO" id="GO:0004497">
    <property type="term" value="F:monooxygenase activity"/>
    <property type="evidence" value="ECO:0007669"/>
    <property type="project" value="UniProtKB-KW"/>
</dbReference>
<dbReference type="Gene3D" id="1.10.630.10">
    <property type="entry name" value="Cytochrome P450"/>
    <property type="match status" value="1"/>
</dbReference>
<protein>
    <submittedName>
        <fullName evidence="10">Uncharacterized protein</fullName>
    </submittedName>
</protein>
<keyword evidence="8" id="KW-0503">Monooxygenase</keyword>
<keyword evidence="6" id="KW-0560">Oxidoreductase</keyword>
<dbReference type="GO" id="GO:0020037">
    <property type="term" value="F:heme binding"/>
    <property type="evidence" value="ECO:0007669"/>
    <property type="project" value="InterPro"/>
</dbReference>
<proteinExistence type="inferred from homology"/>
<keyword evidence="5" id="KW-0479">Metal-binding</keyword>
<comment type="cofactor">
    <cofactor evidence="1">
        <name>heme</name>
        <dbReference type="ChEBI" id="CHEBI:30413"/>
    </cofactor>
</comment>
<evidence type="ECO:0000256" key="7">
    <source>
        <dbReference type="ARBA" id="ARBA00023004"/>
    </source>
</evidence>
<evidence type="ECO:0000256" key="6">
    <source>
        <dbReference type="ARBA" id="ARBA00023002"/>
    </source>
</evidence>
<evidence type="ECO:0000256" key="5">
    <source>
        <dbReference type="ARBA" id="ARBA00022723"/>
    </source>
</evidence>
<evidence type="ECO:0000256" key="8">
    <source>
        <dbReference type="ARBA" id="ARBA00023033"/>
    </source>
</evidence>
<comment type="similarity">
    <text evidence="3">Belongs to the cytochrome P450 family.</text>
</comment>
<dbReference type="Proteomes" id="UP000593564">
    <property type="component" value="Unassembled WGS sequence"/>
</dbReference>
<comment type="subcellular location">
    <subcellularLocation>
        <location evidence="2">Membrane</location>
    </subcellularLocation>
</comment>
<evidence type="ECO:0000313" key="10">
    <source>
        <dbReference type="EMBL" id="KAF5943840.1"/>
    </source>
</evidence>